<name>A0A0F9GDU7_9ZZZZ</name>
<dbReference type="CDD" id="cd04301">
    <property type="entry name" value="NAT_SF"/>
    <property type="match status" value="1"/>
</dbReference>
<dbReference type="Gene3D" id="3.40.630.30">
    <property type="match status" value="1"/>
</dbReference>
<protein>
    <recommendedName>
        <fullName evidence="1">N-acetyltransferase domain-containing protein</fullName>
    </recommendedName>
</protein>
<proteinExistence type="predicted"/>
<dbReference type="Pfam" id="PF00583">
    <property type="entry name" value="Acetyltransf_1"/>
    <property type="match status" value="1"/>
</dbReference>
<evidence type="ECO:0000313" key="2">
    <source>
        <dbReference type="EMBL" id="KKL96958.1"/>
    </source>
</evidence>
<evidence type="ECO:0000259" key="1">
    <source>
        <dbReference type="PROSITE" id="PS51186"/>
    </source>
</evidence>
<accession>A0A0F9GDU7</accession>
<dbReference type="InterPro" id="IPR016181">
    <property type="entry name" value="Acyl_CoA_acyltransferase"/>
</dbReference>
<dbReference type="EMBL" id="LAZR01018290">
    <property type="protein sequence ID" value="KKL96958.1"/>
    <property type="molecule type" value="Genomic_DNA"/>
</dbReference>
<dbReference type="SUPFAM" id="SSF55729">
    <property type="entry name" value="Acyl-CoA N-acyltransferases (Nat)"/>
    <property type="match status" value="1"/>
</dbReference>
<gene>
    <name evidence="2" type="ORF">LCGC14_1839270</name>
</gene>
<dbReference type="AlphaFoldDB" id="A0A0F9GDU7"/>
<dbReference type="GO" id="GO:0016747">
    <property type="term" value="F:acyltransferase activity, transferring groups other than amino-acyl groups"/>
    <property type="evidence" value="ECO:0007669"/>
    <property type="project" value="InterPro"/>
</dbReference>
<dbReference type="PROSITE" id="PS51186">
    <property type="entry name" value="GNAT"/>
    <property type="match status" value="1"/>
</dbReference>
<organism evidence="2">
    <name type="scientific">marine sediment metagenome</name>
    <dbReference type="NCBI Taxonomy" id="412755"/>
    <lineage>
        <taxon>unclassified sequences</taxon>
        <taxon>metagenomes</taxon>
        <taxon>ecological metagenomes</taxon>
    </lineage>
</organism>
<reference evidence="2" key="1">
    <citation type="journal article" date="2015" name="Nature">
        <title>Complex archaea that bridge the gap between prokaryotes and eukaryotes.</title>
        <authorList>
            <person name="Spang A."/>
            <person name="Saw J.H."/>
            <person name="Jorgensen S.L."/>
            <person name="Zaremba-Niedzwiedzka K."/>
            <person name="Martijn J."/>
            <person name="Lind A.E."/>
            <person name="van Eijk R."/>
            <person name="Schleper C."/>
            <person name="Guy L."/>
            <person name="Ettema T.J."/>
        </authorList>
    </citation>
    <scope>NUCLEOTIDE SEQUENCE</scope>
</reference>
<comment type="caution">
    <text evidence="2">The sequence shown here is derived from an EMBL/GenBank/DDBJ whole genome shotgun (WGS) entry which is preliminary data.</text>
</comment>
<feature type="domain" description="N-acetyltransferase" evidence="1">
    <location>
        <begin position="5"/>
        <end position="131"/>
    </location>
</feature>
<sequence>MIVNANLLSAKDELLETILKIKTSHKKETIDVWLKYNLGTDLFNAWVMYEKDEPVGIITAEVVNSDGPAVFIAFNYIKPGVKRNEELVQKVEDWAKEMEINKLLFYTKRSPATFIKKYGFEFVQSVLRKDL</sequence>
<dbReference type="InterPro" id="IPR000182">
    <property type="entry name" value="GNAT_dom"/>
</dbReference>